<keyword evidence="1" id="KW-0732">Signal</keyword>
<dbReference type="AlphaFoldDB" id="A0A363NL81"/>
<keyword evidence="3" id="KW-1185">Reference proteome</keyword>
<evidence type="ECO:0000256" key="1">
    <source>
        <dbReference type="SAM" id="SignalP"/>
    </source>
</evidence>
<gene>
    <name evidence="2" type="ORF">DCO56_27430</name>
</gene>
<comment type="caution">
    <text evidence="2">The sequence shown here is derived from an EMBL/GenBank/DDBJ whole genome shotgun (WGS) entry which is preliminary data.</text>
</comment>
<organism evidence="2 3">
    <name type="scientific">Sphingobacterium athyrii</name>
    <dbReference type="NCBI Taxonomy" id="2152717"/>
    <lineage>
        <taxon>Bacteria</taxon>
        <taxon>Pseudomonadati</taxon>
        <taxon>Bacteroidota</taxon>
        <taxon>Sphingobacteriia</taxon>
        <taxon>Sphingobacteriales</taxon>
        <taxon>Sphingobacteriaceae</taxon>
        <taxon>Sphingobacterium</taxon>
    </lineage>
</organism>
<feature type="chain" id="PRO_5016595197" description="DUF4468 domain-containing protein" evidence="1">
    <location>
        <begin position="25"/>
        <end position="146"/>
    </location>
</feature>
<evidence type="ECO:0000313" key="3">
    <source>
        <dbReference type="Proteomes" id="UP000250831"/>
    </source>
</evidence>
<feature type="signal peptide" evidence="1">
    <location>
        <begin position="1"/>
        <end position="24"/>
    </location>
</feature>
<evidence type="ECO:0000313" key="2">
    <source>
        <dbReference type="EMBL" id="PUV21534.1"/>
    </source>
</evidence>
<dbReference type="EMBL" id="QCXX01000010">
    <property type="protein sequence ID" value="PUV21534.1"/>
    <property type="molecule type" value="Genomic_DNA"/>
</dbReference>
<accession>A0A363NL81</accession>
<proteinExistence type="predicted"/>
<reference evidence="2 3" key="1">
    <citation type="submission" date="2018-04" db="EMBL/GenBank/DDBJ databases">
        <title>Sphingobacterium sp. M46 Genome.</title>
        <authorList>
            <person name="Cheng J."/>
            <person name="Li Y."/>
        </authorList>
    </citation>
    <scope>NUCLEOTIDE SEQUENCE [LARGE SCALE GENOMIC DNA]</scope>
    <source>
        <strain evidence="2 3">M46</strain>
    </source>
</reference>
<evidence type="ECO:0008006" key="4">
    <source>
        <dbReference type="Google" id="ProtNLM"/>
    </source>
</evidence>
<sequence>MTPQSHTLLLSFLSIFFWINPASAQNPERTKTIMIPADSAYTKIVQALHESGYYIDKLDRSSGFIQTSVYNKNTGLFSNEGDTKISNFLVSPLSDGTAKIVLNIFLIERRRGGSFDSPNYYDENKGIIRDDKIYQQIWNKILPLLQ</sequence>
<dbReference type="RefSeq" id="WP_108636871.1">
    <property type="nucleotide sequence ID" value="NZ_QCXX01000010.1"/>
</dbReference>
<name>A0A363NL81_9SPHI</name>
<protein>
    <recommendedName>
        <fullName evidence="4">DUF4468 domain-containing protein</fullName>
    </recommendedName>
</protein>
<dbReference type="OrthoDB" id="707612at2"/>
<dbReference type="Proteomes" id="UP000250831">
    <property type="component" value="Unassembled WGS sequence"/>
</dbReference>